<dbReference type="EMBL" id="JACHFE010000002">
    <property type="protein sequence ID" value="MBB5320442.1"/>
    <property type="molecule type" value="Genomic_DNA"/>
</dbReference>
<sequence>MSKKRQTRKKRNSNQARDQRLFANSRVWTWEGMPSPETGLQVVTSQRYTPFGWIDMGQDLAQHMLDYPRNWSIGVRALCRNIDGKEWMESCVFDLPSYNIQRIQDAYHNLRAEVLNAQRTDQVYDIGWICRTWIGEKPEDPLELWHYHDAPAGIIRQALDNERQVQRLAGPDYSQERQQRWQEFNTRYLEERKRELEEEQAA</sequence>
<gene>
    <name evidence="1" type="ORF">HNR38_000914</name>
</gene>
<dbReference type="Proteomes" id="UP000591735">
    <property type="component" value="Unassembled WGS sequence"/>
</dbReference>
<organism evidence="1 2">
    <name type="scientific">Marinobacter oulmenensis</name>
    <dbReference type="NCBI Taxonomy" id="643747"/>
    <lineage>
        <taxon>Bacteria</taxon>
        <taxon>Pseudomonadati</taxon>
        <taxon>Pseudomonadota</taxon>
        <taxon>Gammaproteobacteria</taxon>
        <taxon>Pseudomonadales</taxon>
        <taxon>Marinobacteraceae</taxon>
        <taxon>Marinobacter</taxon>
    </lineage>
</organism>
<comment type="caution">
    <text evidence="1">The sequence shown here is derived from an EMBL/GenBank/DDBJ whole genome shotgun (WGS) entry which is preliminary data.</text>
</comment>
<dbReference type="RefSeq" id="WP_183700242.1">
    <property type="nucleotide sequence ID" value="NZ_JACHFE010000002.1"/>
</dbReference>
<evidence type="ECO:0000313" key="1">
    <source>
        <dbReference type="EMBL" id="MBB5320442.1"/>
    </source>
</evidence>
<protein>
    <submittedName>
        <fullName evidence="1">Uncharacterized protein</fullName>
    </submittedName>
</protein>
<proteinExistence type="predicted"/>
<keyword evidence="2" id="KW-1185">Reference proteome</keyword>
<name>A0A840U674_9GAMM</name>
<evidence type="ECO:0000313" key="2">
    <source>
        <dbReference type="Proteomes" id="UP000591735"/>
    </source>
</evidence>
<reference evidence="1 2" key="1">
    <citation type="submission" date="2020-08" db="EMBL/GenBank/DDBJ databases">
        <title>Genomic Encyclopedia of Type Strains, Phase IV (KMG-IV): sequencing the most valuable type-strain genomes for metagenomic binning, comparative biology and taxonomic classification.</title>
        <authorList>
            <person name="Goeker M."/>
        </authorList>
    </citation>
    <scope>NUCLEOTIDE SEQUENCE [LARGE SCALE GENOMIC DNA]</scope>
    <source>
        <strain evidence="1 2">DSM 22359</strain>
    </source>
</reference>
<accession>A0A840U674</accession>
<dbReference type="AlphaFoldDB" id="A0A840U674"/>